<gene>
    <name evidence="1" type="ORF">METZ01_LOCUS140211</name>
</gene>
<dbReference type="EMBL" id="UINC01020913">
    <property type="protein sequence ID" value="SVA87357.1"/>
    <property type="molecule type" value="Genomic_DNA"/>
</dbReference>
<sequence length="324" mass="35861">MAYVSSKGRLTKSPRIARSYIQANALYGRAPGRLASLTVLTISHDERSRSEENDSRLFNFTYRKILQTLFTFSHALYNLSAKAIWQEYLEFCSIKSVKVLKLWTDILLVNNSVRRIYMPYFVNFLRFPGPGKAFEVLDAMKAAHAAAGRPGNITVPVSAANPTGSRPGLISLVGGFNTLDDIDSMQTQFFENQQMQQGQNGIDAMCERTSYTVSEILSGGPTLPDGYEPAVVSRLIMEAKIGKTQDLIDASLEVREKTGGEVQNVISRSITGSISTIRVSVFATSLQELEDKRVETLKHIGKMPELLASSPVRHIGRIVYSSRG</sequence>
<accession>A0A381ZF38</accession>
<proteinExistence type="predicted"/>
<reference evidence="1" key="1">
    <citation type="submission" date="2018-05" db="EMBL/GenBank/DDBJ databases">
        <authorList>
            <person name="Lanie J.A."/>
            <person name="Ng W.-L."/>
            <person name="Kazmierczak K.M."/>
            <person name="Andrzejewski T.M."/>
            <person name="Davidsen T.M."/>
            <person name="Wayne K.J."/>
            <person name="Tettelin H."/>
            <person name="Glass J.I."/>
            <person name="Rusch D."/>
            <person name="Podicherti R."/>
            <person name="Tsui H.-C.T."/>
            <person name="Winkler M.E."/>
        </authorList>
    </citation>
    <scope>NUCLEOTIDE SEQUENCE</scope>
</reference>
<evidence type="ECO:0000313" key="1">
    <source>
        <dbReference type="EMBL" id="SVA87357.1"/>
    </source>
</evidence>
<name>A0A381ZF38_9ZZZZ</name>
<organism evidence="1">
    <name type="scientific">marine metagenome</name>
    <dbReference type="NCBI Taxonomy" id="408172"/>
    <lineage>
        <taxon>unclassified sequences</taxon>
        <taxon>metagenomes</taxon>
        <taxon>ecological metagenomes</taxon>
    </lineage>
</organism>
<dbReference type="AlphaFoldDB" id="A0A381ZF38"/>
<protein>
    <submittedName>
        <fullName evidence="1">Uncharacterized protein</fullName>
    </submittedName>
</protein>